<accession>A0A2T5G204</accession>
<comment type="caution">
    <text evidence="10">The sequence shown here is derived from an EMBL/GenBank/DDBJ whole genome shotgun (WGS) entry which is preliminary data.</text>
</comment>
<dbReference type="OrthoDB" id="9784671at2"/>
<feature type="transmembrane region" description="Helical" evidence="8">
    <location>
        <begin position="266"/>
        <end position="289"/>
    </location>
</feature>
<dbReference type="GO" id="GO:0016740">
    <property type="term" value="F:transferase activity"/>
    <property type="evidence" value="ECO:0007669"/>
    <property type="project" value="UniProtKB-KW"/>
</dbReference>
<dbReference type="PANTHER" id="PTHR30294:SF29">
    <property type="entry name" value="MULTIDRUG ABC TRANSPORTER PERMEASE YBHS-RELATED"/>
    <property type="match status" value="1"/>
</dbReference>
<protein>
    <submittedName>
        <fullName evidence="10">Mannose-1-phosphate guanyltransferase</fullName>
    </submittedName>
</protein>
<comment type="subcellular location">
    <subcellularLocation>
        <location evidence="1">Cell membrane</location>
        <topology evidence="1">Multi-pass membrane protein</topology>
    </subcellularLocation>
</comment>
<dbReference type="Gene3D" id="3.40.1710.10">
    <property type="entry name" value="abc type-2 transporter like domain"/>
    <property type="match status" value="1"/>
</dbReference>
<evidence type="ECO:0000256" key="6">
    <source>
        <dbReference type="ARBA" id="ARBA00022989"/>
    </source>
</evidence>
<organism evidence="10 11">
    <name type="scientific">Sphingomonas oleivorans</name>
    <dbReference type="NCBI Taxonomy" id="1735121"/>
    <lineage>
        <taxon>Bacteria</taxon>
        <taxon>Pseudomonadati</taxon>
        <taxon>Pseudomonadota</taxon>
        <taxon>Alphaproteobacteria</taxon>
        <taxon>Sphingomonadales</taxon>
        <taxon>Sphingomonadaceae</taxon>
        <taxon>Sphingomonas</taxon>
    </lineage>
</organism>
<dbReference type="EMBL" id="NWBU01000004">
    <property type="protein sequence ID" value="PTQ13172.1"/>
    <property type="molecule type" value="Genomic_DNA"/>
</dbReference>
<evidence type="ECO:0000313" key="11">
    <source>
        <dbReference type="Proteomes" id="UP000244162"/>
    </source>
</evidence>
<dbReference type="RefSeq" id="WP_107966406.1">
    <property type="nucleotide sequence ID" value="NZ_NWBU01000004.1"/>
</dbReference>
<feature type="transmembrane region" description="Helical" evidence="8">
    <location>
        <begin position="184"/>
        <end position="205"/>
    </location>
</feature>
<dbReference type="Pfam" id="PF12698">
    <property type="entry name" value="ABC2_membrane_3"/>
    <property type="match status" value="1"/>
</dbReference>
<feature type="transmembrane region" description="Helical" evidence="8">
    <location>
        <begin position="232"/>
        <end position="254"/>
    </location>
</feature>
<dbReference type="InterPro" id="IPR013525">
    <property type="entry name" value="ABC2_TM"/>
</dbReference>
<evidence type="ECO:0000256" key="8">
    <source>
        <dbReference type="SAM" id="Phobius"/>
    </source>
</evidence>
<evidence type="ECO:0000313" key="10">
    <source>
        <dbReference type="EMBL" id="PTQ13172.1"/>
    </source>
</evidence>
<dbReference type="AlphaFoldDB" id="A0A2T5G204"/>
<proteinExistence type="inferred from homology"/>
<keyword evidence="10" id="KW-0808">Transferase</keyword>
<sequence length="380" mass="41338">MKGSALRIYAVLAKEFTQLRRERITYAMILLMPIIQLLLFGYAINTDPRHLPAAVLAHDHSGMANAVVVAMERTAYVDIRYLPRSEAELDRLIRRGDVLLAVTIPPDFTRRLLKGDGAQILAEIDASDPLSAAGVIGAVSALPGEALKRELVGPLAEPGDRQAAPFEVVVHRLYNPENLTAYNIVPGLLGVILSMTLVMMTAMAVTRETERGTMESLLATPATPVEIMVGKLAPYVLVGLIQTIVVLMMARILFGVPMARTAAGWFALASGVFLFIVGNLSLGYLISTVARSQLQAMQMSIFYMLPSIFLSGFAFPFYGLPHWARMIGEAIPITHFLRIVRGALLKGQVIADMGPDIIALMLFLLVIGSIAIARSRTTLD</sequence>
<keyword evidence="4" id="KW-1003">Cell membrane</keyword>
<dbReference type="Proteomes" id="UP000244162">
    <property type="component" value="Unassembled WGS sequence"/>
</dbReference>
<dbReference type="GO" id="GO:0005886">
    <property type="term" value="C:plasma membrane"/>
    <property type="evidence" value="ECO:0007669"/>
    <property type="project" value="UniProtKB-SubCell"/>
</dbReference>
<dbReference type="GO" id="GO:0140359">
    <property type="term" value="F:ABC-type transporter activity"/>
    <property type="evidence" value="ECO:0007669"/>
    <property type="project" value="InterPro"/>
</dbReference>
<keyword evidence="3" id="KW-0813">Transport</keyword>
<feature type="transmembrane region" description="Helical" evidence="8">
    <location>
        <begin position="357"/>
        <end position="373"/>
    </location>
</feature>
<keyword evidence="6 8" id="KW-1133">Transmembrane helix</keyword>
<dbReference type="InterPro" id="IPR047817">
    <property type="entry name" value="ABC2_TM_bact-type"/>
</dbReference>
<dbReference type="InterPro" id="IPR051449">
    <property type="entry name" value="ABC-2_transporter_component"/>
</dbReference>
<dbReference type="PROSITE" id="PS51012">
    <property type="entry name" value="ABC_TM2"/>
    <property type="match status" value="1"/>
</dbReference>
<dbReference type="PANTHER" id="PTHR30294">
    <property type="entry name" value="MEMBRANE COMPONENT OF ABC TRANSPORTER YHHJ-RELATED"/>
    <property type="match status" value="1"/>
</dbReference>
<keyword evidence="11" id="KW-1185">Reference proteome</keyword>
<feature type="transmembrane region" description="Helical" evidence="8">
    <location>
        <begin position="24"/>
        <end position="44"/>
    </location>
</feature>
<reference evidence="10 11" key="1">
    <citation type="submission" date="2017-09" db="EMBL/GenBank/DDBJ databases">
        <title>Sphingomonas panjinensis sp.nov., isolated from oil-contaminated soil.</title>
        <authorList>
            <person name="Wang L."/>
            <person name="Chen L."/>
        </authorList>
    </citation>
    <scope>NUCLEOTIDE SEQUENCE [LARGE SCALE GENOMIC DNA]</scope>
    <source>
        <strain evidence="10 11">FW-11</strain>
    </source>
</reference>
<evidence type="ECO:0000256" key="2">
    <source>
        <dbReference type="ARBA" id="ARBA00007783"/>
    </source>
</evidence>
<evidence type="ECO:0000256" key="3">
    <source>
        <dbReference type="ARBA" id="ARBA00022448"/>
    </source>
</evidence>
<evidence type="ECO:0000256" key="1">
    <source>
        <dbReference type="ARBA" id="ARBA00004651"/>
    </source>
</evidence>
<name>A0A2T5G204_9SPHN</name>
<evidence type="ECO:0000256" key="7">
    <source>
        <dbReference type="ARBA" id="ARBA00023136"/>
    </source>
</evidence>
<feature type="domain" description="ABC transmembrane type-2" evidence="9">
    <location>
        <begin position="149"/>
        <end position="378"/>
    </location>
</feature>
<comment type="similarity">
    <text evidence="2">Belongs to the ABC-2 integral membrane protein family.</text>
</comment>
<keyword evidence="7 8" id="KW-0472">Membrane</keyword>
<evidence type="ECO:0000259" key="9">
    <source>
        <dbReference type="PROSITE" id="PS51012"/>
    </source>
</evidence>
<gene>
    <name evidence="10" type="ORF">CLG96_03325</name>
</gene>
<evidence type="ECO:0000256" key="4">
    <source>
        <dbReference type="ARBA" id="ARBA00022475"/>
    </source>
</evidence>
<evidence type="ECO:0000256" key="5">
    <source>
        <dbReference type="ARBA" id="ARBA00022692"/>
    </source>
</evidence>
<keyword evidence="5 8" id="KW-0812">Transmembrane</keyword>
<feature type="transmembrane region" description="Helical" evidence="8">
    <location>
        <begin position="301"/>
        <end position="320"/>
    </location>
</feature>